<evidence type="ECO:0000256" key="2">
    <source>
        <dbReference type="ARBA" id="ARBA00022801"/>
    </source>
</evidence>
<comment type="similarity">
    <text evidence="1">Belongs to the AB hydrolase superfamily.</text>
</comment>
<keyword evidence="2" id="KW-0378">Hydrolase</keyword>
<dbReference type="InterPro" id="IPR050266">
    <property type="entry name" value="AB_hydrolase_sf"/>
</dbReference>
<proteinExistence type="inferred from homology"/>
<dbReference type="Proteomes" id="UP000696485">
    <property type="component" value="Unassembled WGS sequence"/>
</dbReference>
<keyword evidence="5" id="KW-1185">Reference proteome</keyword>
<dbReference type="GO" id="GO:0016020">
    <property type="term" value="C:membrane"/>
    <property type="evidence" value="ECO:0007669"/>
    <property type="project" value="TreeGrafter"/>
</dbReference>
<dbReference type="PANTHER" id="PTHR43798">
    <property type="entry name" value="MONOACYLGLYCEROL LIPASE"/>
    <property type="match status" value="1"/>
</dbReference>
<evidence type="ECO:0000259" key="3">
    <source>
        <dbReference type="Pfam" id="PF00561"/>
    </source>
</evidence>
<dbReference type="InterPro" id="IPR029058">
    <property type="entry name" value="AB_hydrolase_fold"/>
</dbReference>
<protein>
    <recommendedName>
        <fullName evidence="3">AB hydrolase-1 domain-containing protein</fullName>
    </recommendedName>
</protein>
<reference evidence="4" key="1">
    <citation type="journal article" date="2020" name="Fungal Divers.">
        <title>Resolving the Mortierellaceae phylogeny through synthesis of multi-gene phylogenetics and phylogenomics.</title>
        <authorList>
            <person name="Vandepol N."/>
            <person name="Liber J."/>
            <person name="Desiro A."/>
            <person name="Na H."/>
            <person name="Kennedy M."/>
            <person name="Barry K."/>
            <person name="Grigoriev I.V."/>
            <person name="Miller A.N."/>
            <person name="O'Donnell K."/>
            <person name="Stajich J.E."/>
            <person name="Bonito G."/>
        </authorList>
    </citation>
    <scope>NUCLEOTIDE SEQUENCE</scope>
    <source>
        <strain evidence="4">NVP1</strain>
    </source>
</reference>
<dbReference type="GO" id="GO:0016787">
    <property type="term" value="F:hydrolase activity"/>
    <property type="evidence" value="ECO:0007669"/>
    <property type="project" value="UniProtKB-KW"/>
</dbReference>
<comment type="caution">
    <text evidence="4">The sequence shown here is derived from an EMBL/GenBank/DDBJ whole genome shotgun (WGS) entry which is preliminary data.</text>
</comment>
<dbReference type="SUPFAM" id="SSF53474">
    <property type="entry name" value="alpha/beta-Hydrolases"/>
    <property type="match status" value="1"/>
</dbReference>
<evidence type="ECO:0000313" key="5">
    <source>
        <dbReference type="Proteomes" id="UP000696485"/>
    </source>
</evidence>
<dbReference type="PANTHER" id="PTHR43798:SF14">
    <property type="entry name" value="SERINE HYDROLASE-LIKE PROTEIN DDB_G0286239"/>
    <property type="match status" value="1"/>
</dbReference>
<dbReference type="EMBL" id="JAAAUY010000043">
    <property type="protein sequence ID" value="KAF9336895.1"/>
    <property type="molecule type" value="Genomic_DNA"/>
</dbReference>
<gene>
    <name evidence="4" type="ORF">BG006_007003</name>
</gene>
<accession>A0A9P5VQ65</accession>
<evidence type="ECO:0000256" key="1">
    <source>
        <dbReference type="ARBA" id="ARBA00008645"/>
    </source>
</evidence>
<evidence type="ECO:0000313" key="4">
    <source>
        <dbReference type="EMBL" id="KAF9336895.1"/>
    </source>
</evidence>
<dbReference type="InterPro" id="IPR000073">
    <property type="entry name" value="AB_hydrolase_1"/>
</dbReference>
<feature type="domain" description="AB hydrolase-1" evidence="3">
    <location>
        <begin position="36"/>
        <end position="144"/>
    </location>
</feature>
<dbReference type="Gene3D" id="3.40.50.1820">
    <property type="entry name" value="alpha/beta hydrolase"/>
    <property type="match status" value="1"/>
</dbReference>
<dbReference type="AlphaFoldDB" id="A0A9P5VQ65"/>
<organism evidence="4 5">
    <name type="scientific">Podila minutissima</name>
    <dbReference type="NCBI Taxonomy" id="64525"/>
    <lineage>
        <taxon>Eukaryota</taxon>
        <taxon>Fungi</taxon>
        <taxon>Fungi incertae sedis</taxon>
        <taxon>Mucoromycota</taxon>
        <taxon>Mortierellomycotina</taxon>
        <taxon>Mortierellomycetes</taxon>
        <taxon>Mortierellales</taxon>
        <taxon>Mortierellaceae</taxon>
        <taxon>Podila</taxon>
    </lineage>
</organism>
<sequence length="316" mass="35485">MVVPQERSFELRNGLVLTAKHWKTGGNCRVRDNRRFLAFHGFLDNAASFDLLAPLMLEQLGPEPVEILALDFAGHGMSSHRQSEDYGLWRYVEDADQVVEQLGWQKHALIGHSMGGAAASLYAGVFESRLTATILLDNFGPFTRSVQDQPEHLLEHIQEKKNMPNKRLPFHPTIDSACHARSKSGQWGIEYEYAKVLVPRGLRPIERTDEQGNTVQGWTWSTDQLLTIRSAQSLSEEYVQAFVQRITSPVLAVLASRGVANMMGMVEERKSWMTKTKVTIKVVEGGHSVHMEDAPTVAREVCPWILAQDIGEVARL</sequence>
<name>A0A9P5VQ65_9FUNG</name>
<dbReference type="Pfam" id="PF00561">
    <property type="entry name" value="Abhydrolase_1"/>
    <property type="match status" value="1"/>
</dbReference>